<accession>A0A9Q1FJK8</accession>
<evidence type="ECO:0000313" key="3">
    <source>
        <dbReference type="Proteomes" id="UP001152622"/>
    </source>
</evidence>
<name>A0A9Q1FJK8_SYNKA</name>
<protein>
    <submittedName>
        <fullName evidence="2">Uncharacterized protein</fullName>
    </submittedName>
</protein>
<reference evidence="2" key="1">
    <citation type="journal article" date="2023" name="Science">
        <title>Genome structures resolve the early diversification of teleost fishes.</title>
        <authorList>
            <person name="Parey E."/>
            <person name="Louis A."/>
            <person name="Montfort J."/>
            <person name="Bouchez O."/>
            <person name="Roques C."/>
            <person name="Iampietro C."/>
            <person name="Lluch J."/>
            <person name="Castinel A."/>
            <person name="Donnadieu C."/>
            <person name="Desvignes T."/>
            <person name="Floi Bucao C."/>
            <person name="Jouanno E."/>
            <person name="Wen M."/>
            <person name="Mejri S."/>
            <person name="Dirks R."/>
            <person name="Jansen H."/>
            <person name="Henkel C."/>
            <person name="Chen W.J."/>
            <person name="Zahm M."/>
            <person name="Cabau C."/>
            <person name="Klopp C."/>
            <person name="Thompson A.W."/>
            <person name="Robinson-Rechavi M."/>
            <person name="Braasch I."/>
            <person name="Lecointre G."/>
            <person name="Bobe J."/>
            <person name="Postlethwait J.H."/>
            <person name="Berthelot C."/>
            <person name="Roest Crollius H."/>
            <person name="Guiguen Y."/>
        </authorList>
    </citation>
    <scope>NUCLEOTIDE SEQUENCE</scope>
    <source>
        <strain evidence="2">WJC10195</strain>
    </source>
</reference>
<dbReference type="EMBL" id="JAINUF010000005">
    <property type="protein sequence ID" value="KAJ8359877.1"/>
    <property type="molecule type" value="Genomic_DNA"/>
</dbReference>
<evidence type="ECO:0000313" key="2">
    <source>
        <dbReference type="EMBL" id="KAJ8359877.1"/>
    </source>
</evidence>
<sequence length="114" mass="11840">MSCAVLEANAAGERRAEETGIGGLFGGASESSPRYASLQRRYGRADAALVTVPSDPKISTGLQRLCVIPDQPALHLSASDGSGFYGSFRSGSSQWGVDQDGTNPDHSPPQSGSR</sequence>
<comment type="caution">
    <text evidence="2">The sequence shown here is derived from an EMBL/GenBank/DDBJ whole genome shotgun (WGS) entry which is preliminary data.</text>
</comment>
<gene>
    <name evidence="2" type="ORF">SKAU_G00164020</name>
</gene>
<dbReference type="AlphaFoldDB" id="A0A9Q1FJK8"/>
<dbReference type="Proteomes" id="UP001152622">
    <property type="component" value="Chromosome 5"/>
</dbReference>
<feature type="region of interest" description="Disordered" evidence="1">
    <location>
        <begin position="89"/>
        <end position="114"/>
    </location>
</feature>
<evidence type="ECO:0000256" key="1">
    <source>
        <dbReference type="SAM" id="MobiDB-lite"/>
    </source>
</evidence>
<organism evidence="2 3">
    <name type="scientific">Synaphobranchus kaupii</name>
    <name type="common">Kaup's arrowtooth eel</name>
    <dbReference type="NCBI Taxonomy" id="118154"/>
    <lineage>
        <taxon>Eukaryota</taxon>
        <taxon>Metazoa</taxon>
        <taxon>Chordata</taxon>
        <taxon>Craniata</taxon>
        <taxon>Vertebrata</taxon>
        <taxon>Euteleostomi</taxon>
        <taxon>Actinopterygii</taxon>
        <taxon>Neopterygii</taxon>
        <taxon>Teleostei</taxon>
        <taxon>Anguilliformes</taxon>
        <taxon>Synaphobranchidae</taxon>
        <taxon>Synaphobranchus</taxon>
    </lineage>
</organism>
<keyword evidence="3" id="KW-1185">Reference proteome</keyword>
<feature type="compositionally biased region" description="Polar residues" evidence="1">
    <location>
        <begin position="94"/>
        <end position="114"/>
    </location>
</feature>
<proteinExistence type="predicted"/>